<accession>A0A7C9LZJ8</accession>
<protein>
    <submittedName>
        <fullName evidence="1">Uncharacterized protein</fullName>
    </submittedName>
</protein>
<keyword evidence="2" id="KW-1185">Reference proteome</keyword>
<name>A0A7C9LZJ8_9DEIO</name>
<evidence type="ECO:0000313" key="2">
    <source>
        <dbReference type="Proteomes" id="UP000483286"/>
    </source>
</evidence>
<sequence length="78" mass="8882">MLKDDMAIHAGIPEKAVKASLTRLRERTDLADVSWDVAKSRPGRPIKVYFEAETMAEIQVVKRALEQDLNEHGFDLYP</sequence>
<comment type="caution">
    <text evidence="1">The sequence shown here is derived from an EMBL/GenBank/DDBJ whole genome shotgun (WGS) entry which is preliminary data.</text>
</comment>
<evidence type="ECO:0000313" key="1">
    <source>
        <dbReference type="EMBL" id="MVN85362.1"/>
    </source>
</evidence>
<dbReference type="Proteomes" id="UP000483286">
    <property type="component" value="Unassembled WGS sequence"/>
</dbReference>
<dbReference type="AlphaFoldDB" id="A0A7C9LZJ8"/>
<gene>
    <name evidence="1" type="ORF">GO986_01095</name>
</gene>
<proteinExistence type="predicted"/>
<dbReference type="RefSeq" id="WP_224573118.1">
    <property type="nucleotide sequence ID" value="NZ_WQLB01000001.1"/>
</dbReference>
<dbReference type="EMBL" id="WQLB01000001">
    <property type="protein sequence ID" value="MVN85362.1"/>
    <property type="molecule type" value="Genomic_DNA"/>
</dbReference>
<reference evidence="1 2" key="1">
    <citation type="submission" date="2019-12" db="EMBL/GenBank/DDBJ databases">
        <title>Deinococcus sp. HMF7620 Genome sequencing and assembly.</title>
        <authorList>
            <person name="Kang H."/>
            <person name="Kim H."/>
            <person name="Joh K."/>
        </authorList>
    </citation>
    <scope>NUCLEOTIDE SEQUENCE [LARGE SCALE GENOMIC DNA]</scope>
    <source>
        <strain evidence="1 2">HMF7620</strain>
    </source>
</reference>
<organism evidence="1 2">
    <name type="scientific">Deinococcus arboris</name>
    <dbReference type="NCBI Taxonomy" id="2682977"/>
    <lineage>
        <taxon>Bacteria</taxon>
        <taxon>Thermotogati</taxon>
        <taxon>Deinococcota</taxon>
        <taxon>Deinococci</taxon>
        <taxon>Deinococcales</taxon>
        <taxon>Deinococcaceae</taxon>
        <taxon>Deinococcus</taxon>
    </lineage>
</organism>